<feature type="compositionally biased region" description="Basic and acidic residues" evidence="1">
    <location>
        <begin position="307"/>
        <end position="324"/>
    </location>
</feature>
<comment type="caution">
    <text evidence="2">The sequence shown here is derived from an EMBL/GenBank/DDBJ whole genome shotgun (WGS) entry which is preliminary data.</text>
</comment>
<sequence>MFRLLDAQFNKGAIDATNHYKTFESYKVQATAKCRVNKISFLFSSNLSGLKRPQIRVESDVEEAWGEFTEQVTELDFTHSNQELPLSYVQPLEDDTLKLLIDAGLYRDERFEELMNKLITNEEFETKAELGVTFLDVAQVHAEESIPVLLIDPVAAVQDDYDPPEQTTIADLVKRSALLVIELHKDGIKTEELVRVSEPEQDQEVFLVEDFRDVVVQKEEEEIEREVDDSIAASSELLDREIDVTDRLKGSLTFDHTSEDDKIRDLKERSWEEEAPTQQTDALDRQNQDESEYSPDGSDTYGSDLDSFGKDLDDYQYKDDGPEL</sequence>
<dbReference type="EMBL" id="NPCC01000030">
    <property type="protein sequence ID" value="PAE87719.1"/>
    <property type="molecule type" value="Genomic_DNA"/>
</dbReference>
<protein>
    <submittedName>
        <fullName evidence="2">Uncharacterized protein</fullName>
    </submittedName>
</protein>
<name>A0A268NWU9_SHOCL</name>
<feature type="region of interest" description="Disordered" evidence="1">
    <location>
        <begin position="265"/>
        <end position="324"/>
    </location>
</feature>
<dbReference type="AlphaFoldDB" id="A0A268NWU9"/>
<proteinExistence type="predicted"/>
<evidence type="ECO:0000256" key="1">
    <source>
        <dbReference type="SAM" id="MobiDB-lite"/>
    </source>
</evidence>
<evidence type="ECO:0000313" key="3">
    <source>
        <dbReference type="Proteomes" id="UP000216207"/>
    </source>
</evidence>
<evidence type="ECO:0000313" key="2">
    <source>
        <dbReference type="EMBL" id="PAE87719.1"/>
    </source>
</evidence>
<accession>A0A268NWU9</accession>
<dbReference type="Proteomes" id="UP000216207">
    <property type="component" value="Unassembled WGS sequence"/>
</dbReference>
<organism evidence="2 3">
    <name type="scientific">Shouchella clausii</name>
    <name type="common">Alkalihalobacillus clausii</name>
    <dbReference type="NCBI Taxonomy" id="79880"/>
    <lineage>
        <taxon>Bacteria</taxon>
        <taxon>Bacillati</taxon>
        <taxon>Bacillota</taxon>
        <taxon>Bacilli</taxon>
        <taxon>Bacillales</taxon>
        <taxon>Bacillaceae</taxon>
        <taxon>Shouchella</taxon>
    </lineage>
</organism>
<gene>
    <name evidence="2" type="ORF">CHH72_16920</name>
</gene>
<reference evidence="2 3" key="1">
    <citation type="submission" date="2017-07" db="EMBL/GenBank/DDBJ databases">
        <title>Isolation and whole genome analysis of endospore-forming bacteria from heroin.</title>
        <authorList>
            <person name="Kalinowski J."/>
            <person name="Ahrens B."/>
            <person name="Al-Dilaimi A."/>
            <person name="Winkler A."/>
            <person name="Wibberg D."/>
            <person name="Schleenbecker U."/>
            <person name="Ruckert C."/>
            <person name="Wolfel R."/>
            <person name="Grass G."/>
        </authorList>
    </citation>
    <scope>NUCLEOTIDE SEQUENCE [LARGE SCALE GENOMIC DNA]</scope>
    <source>
        <strain evidence="2 3">7539</strain>
    </source>
</reference>